<organism evidence="2 3">
    <name type="scientific">Pocillopora meandrina</name>
    <dbReference type="NCBI Taxonomy" id="46732"/>
    <lineage>
        <taxon>Eukaryota</taxon>
        <taxon>Metazoa</taxon>
        <taxon>Cnidaria</taxon>
        <taxon>Anthozoa</taxon>
        <taxon>Hexacorallia</taxon>
        <taxon>Scleractinia</taxon>
        <taxon>Astrocoeniina</taxon>
        <taxon>Pocilloporidae</taxon>
        <taxon>Pocillopora</taxon>
    </lineage>
</organism>
<gene>
    <name evidence="2" type="ORF">PMEA_00029522</name>
</gene>
<dbReference type="Pfam" id="PF08174">
    <property type="entry name" value="Anillin"/>
    <property type="match status" value="1"/>
</dbReference>
<feature type="domain" description="Anillin homology" evidence="1">
    <location>
        <begin position="58"/>
        <end position="118"/>
    </location>
</feature>
<dbReference type="AlphaFoldDB" id="A0AAU9XSF6"/>
<protein>
    <recommendedName>
        <fullName evidence="1">Anillin homology domain-containing protein</fullName>
    </recommendedName>
</protein>
<sequence length="153" mass="17160">MTMLYLSSMAVFHTIVWISKPKVSYFTTLATGVEAQFFAQCTAITTCHEFVMSSFALEHLYYVSCLQRLHGQVLDTALMETGDESETDIPFDNIIVFENVSYDLKLGIEISKQSFRSEKAITRNFSGPRSSQIYTCGTYTIDSGSPSSEDQIT</sequence>
<proteinExistence type="predicted"/>
<dbReference type="Proteomes" id="UP001159428">
    <property type="component" value="Unassembled WGS sequence"/>
</dbReference>
<keyword evidence="3" id="KW-1185">Reference proteome</keyword>
<dbReference type="InterPro" id="IPR012966">
    <property type="entry name" value="AHD"/>
</dbReference>
<name>A0AAU9XSF6_9CNID</name>
<evidence type="ECO:0000313" key="3">
    <source>
        <dbReference type="Proteomes" id="UP001159428"/>
    </source>
</evidence>
<evidence type="ECO:0000259" key="1">
    <source>
        <dbReference type="Pfam" id="PF08174"/>
    </source>
</evidence>
<reference evidence="2 3" key="1">
    <citation type="submission" date="2022-05" db="EMBL/GenBank/DDBJ databases">
        <authorList>
            <consortium name="Genoscope - CEA"/>
            <person name="William W."/>
        </authorList>
    </citation>
    <scope>NUCLEOTIDE SEQUENCE [LARGE SCALE GENOMIC DNA]</scope>
</reference>
<dbReference type="EMBL" id="CALNXJ010000061">
    <property type="protein sequence ID" value="CAH3156506.1"/>
    <property type="molecule type" value="Genomic_DNA"/>
</dbReference>
<evidence type="ECO:0000313" key="2">
    <source>
        <dbReference type="EMBL" id="CAH3156506.1"/>
    </source>
</evidence>
<accession>A0AAU9XSF6</accession>
<comment type="caution">
    <text evidence="2">The sequence shown here is derived from an EMBL/GenBank/DDBJ whole genome shotgun (WGS) entry which is preliminary data.</text>
</comment>